<dbReference type="CDD" id="cd02541">
    <property type="entry name" value="UGPase_prokaryotic"/>
    <property type="match status" value="1"/>
</dbReference>
<comment type="catalytic activity">
    <reaction evidence="6 7">
        <text>alpha-D-glucose 1-phosphate + UTP + H(+) = UDP-alpha-D-glucose + diphosphate</text>
        <dbReference type="Rhea" id="RHEA:19889"/>
        <dbReference type="ChEBI" id="CHEBI:15378"/>
        <dbReference type="ChEBI" id="CHEBI:33019"/>
        <dbReference type="ChEBI" id="CHEBI:46398"/>
        <dbReference type="ChEBI" id="CHEBI:58601"/>
        <dbReference type="ChEBI" id="CHEBI:58885"/>
        <dbReference type="EC" id="2.7.7.9"/>
    </reaction>
</comment>
<dbReference type="AlphaFoldDB" id="E1X185"/>
<keyword evidence="5 7" id="KW-0548">Nucleotidyltransferase</keyword>
<dbReference type="GO" id="GO:0006011">
    <property type="term" value="P:UDP-alpha-D-glucose metabolic process"/>
    <property type="evidence" value="ECO:0007669"/>
    <property type="project" value="InterPro"/>
</dbReference>
<dbReference type="eggNOG" id="COG1210">
    <property type="taxonomic scope" value="Bacteria"/>
</dbReference>
<evidence type="ECO:0000256" key="6">
    <source>
        <dbReference type="ARBA" id="ARBA00048128"/>
    </source>
</evidence>
<dbReference type="InterPro" id="IPR005835">
    <property type="entry name" value="NTP_transferase_dom"/>
</dbReference>
<evidence type="ECO:0000256" key="7">
    <source>
        <dbReference type="RuleBase" id="RU361259"/>
    </source>
</evidence>
<evidence type="ECO:0000313" key="10">
    <source>
        <dbReference type="Proteomes" id="UP000008963"/>
    </source>
</evidence>
<dbReference type="PATRIC" id="fig|862908.3.peg.3265"/>
<dbReference type="HOGENOM" id="CLU_029499_1_0_7"/>
<sequence>MNIRKAVIPVAGKGTRFLPATKQTPKEMLPIINIPMVHYCVMEAVESGIEQLIFVTSSGKGSIENYFDRNLELENFLEQNGKLKELELIQNVSSMIEIITVRQKEQLGLGHAINCASPIVGSETFSVILGDDIVRGQTPATKQLIDVSRDNGGKSVIGVMEVPETETYKYGIVDGEFLKDSSTTLKMNAMIEKPKPAEAPTNLATPGRYILSGDIFECLREIPRGVGGEYQLTDAINMLANKDEVYAHKFIGDRFDTGCIEGYLNATVEFALRDESTKDLMLNIIKEKIKTYGIK</sequence>
<comment type="similarity">
    <text evidence="1 7">Belongs to the UDPGP type 2 family.</text>
</comment>
<evidence type="ECO:0000259" key="8">
    <source>
        <dbReference type="Pfam" id="PF00483"/>
    </source>
</evidence>
<dbReference type="GO" id="GO:0003983">
    <property type="term" value="F:UTP:glucose-1-phosphate uridylyltransferase activity"/>
    <property type="evidence" value="ECO:0007669"/>
    <property type="project" value="UniProtKB-EC"/>
</dbReference>
<evidence type="ECO:0000256" key="3">
    <source>
        <dbReference type="ARBA" id="ARBA00019048"/>
    </source>
</evidence>
<dbReference type="OrthoDB" id="5289622at2"/>
<dbReference type="STRING" id="862908.BMS_3412"/>
<name>E1X185_HALMS</name>
<feature type="domain" description="Nucleotidyl transferase" evidence="8">
    <location>
        <begin position="5"/>
        <end position="268"/>
    </location>
</feature>
<dbReference type="RefSeq" id="WP_014245924.1">
    <property type="nucleotide sequence ID" value="NC_016620.1"/>
</dbReference>
<dbReference type="KEGG" id="bmx:BMS_3412"/>
<accession>E1X185</accession>
<dbReference type="PANTHER" id="PTHR43197">
    <property type="entry name" value="UTP--GLUCOSE-1-PHOSPHATE URIDYLYLTRANSFERASE"/>
    <property type="match status" value="1"/>
</dbReference>
<evidence type="ECO:0000256" key="1">
    <source>
        <dbReference type="ARBA" id="ARBA00006890"/>
    </source>
</evidence>
<proteinExistence type="inferred from homology"/>
<dbReference type="EC" id="2.7.7.9" evidence="2 7"/>
<dbReference type="InterPro" id="IPR005771">
    <property type="entry name" value="GalU_uridylyltTrfase_bac/arc"/>
</dbReference>
<dbReference type="Pfam" id="PF00483">
    <property type="entry name" value="NTP_transferase"/>
    <property type="match status" value="1"/>
</dbReference>
<keyword evidence="10" id="KW-1185">Reference proteome</keyword>
<organism evidence="9 10">
    <name type="scientific">Halobacteriovorax marinus (strain ATCC BAA-682 / DSM 15412 / SJ)</name>
    <name type="common">Bacteriovorax marinus</name>
    <dbReference type="NCBI Taxonomy" id="862908"/>
    <lineage>
        <taxon>Bacteria</taxon>
        <taxon>Pseudomonadati</taxon>
        <taxon>Bdellovibrionota</taxon>
        <taxon>Bacteriovoracia</taxon>
        <taxon>Bacteriovoracales</taxon>
        <taxon>Halobacteriovoraceae</taxon>
        <taxon>Halobacteriovorax</taxon>
    </lineage>
</organism>
<evidence type="ECO:0000256" key="4">
    <source>
        <dbReference type="ARBA" id="ARBA00022679"/>
    </source>
</evidence>
<dbReference type="Proteomes" id="UP000008963">
    <property type="component" value="Chromosome"/>
</dbReference>
<keyword evidence="4 7" id="KW-0808">Transferase</keyword>
<dbReference type="Gene3D" id="3.90.550.10">
    <property type="entry name" value="Spore Coat Polysaccharide Biosynthesis Protein SpsA, Chain A"/>
    <property type="match status" value="1"/>
</dbReference>
<dbReference type="NCBIfam" id="TIGR01099">
    <property type="entry name" value="galU"/>
    <property type="match status" value="1"/>
</dbReference>
<gene>
    <name evidence="9" type="primary">gtaB</name>
    <name evidence="9" type="ordered locus">BMS_3412</name>
</gene>
<reference evidence="10" key="1">
    <citation type="journal article" date="2013" name="ISME J.">
        <title>A small predatory core genome in the divergent marine Bacteriovorax marinus SJ and the terrestrial Bdellovibrio bacteriovorus.</title>
        <authorList>
            <person name="Crossman L.C."/>
            <person name="Chen H."/>
            <person name="Cerdeno-Tarraga A.M."/>
            <person name="Brooks K."/>
            <person name="Quail M.A."/>
            <person name="Pineiro S.A."/>
            <person name="Hobley L."/>
            <person name="Sockett R.E."/>
            <person name="Bentley S.D."/>
            <person name="Parkhill J."/>
            <person name="Williams H.N."/>
            <person name="Stine O.C."/>
        </authorList>
    </citation>
    <scope>NUCLEOTIDE SEQUENCE [LARGE SCALE GENOMIC DNA]</scope>
    <source>
        <strain evidence="10">ATCC BAA-682 / DSM 15412 / SJ</strain>
    </source>
</reference>
<dbReference type="InterPro" id="IPR029044">
    <property type="entry name" value="Nucleotide-diphossugar_trans"/>
</dbReference>
<dbReference type="EMBL" id="FQ312005">
    <property type="protein sequence ID" value="CBW28155.1"/>
    <property type="molecule type" value="Genomic_DNA"/>
</dbReference>
<evidence type="ECO:0000256" key="2">
    <source>
        <dbReference type="ARBA" id="ARBA00012415"/>
    </source>
</evidence>
<dbReference type="SUPFAM" id="SSF53448">
    <property type="entry name" value="Nucleotide-diphospho-sugar transferases"/>
    <property type="match status" value="1"/>
</dbReference>
<protein>
    <recommendedName>
        <fullName evidence="3 7">UTP--glucose-1-phosphate uridylyltransferase</fullName>
        <ecNumber evidence="2 7">2.7.7.9</ecNumber>
    </recommendedName>
    <alternativeName>
        <fullName evidence="7">UDP-glucose pyrophosphorylase</fullName>
    </alternativeName>
</protein>
<evidence type="ECO:0000313" key="9">
    <source>
        <dbReference type="EMBL" id="CBW28155.1"/>
    </source>
</evidence>
<dbReference type="PANTHER" id="PTHR43197:SF1">
    <property type="entry name" value="UTP--GLUCOSE-1-PHOSPHATE URIDYLYLTRANSFERASE"/>
    <property type="match status" value="1"/>
</dbReference>
<evidence type="ECO:0000256" key="5">
    <source>
        <dbReference type="ARBA" id="ARBA00022695"/>
    </source>
</evidence>